<keyword evidence="2" id="KW-1185">Reference proteome</keyword>
<reference evidence="1" key="1">
    <citation type="submission" date="2020-10" db="EMBL/GenBank/DDBJ databases">
        <authorList>
            <person name="Kikuchi T."/>
        </authorList>
    </citation>
    <scope>NUCLEOTIDE SEQUENCE</scope>
    <source>
        <strain evidence="1">NKZ352</strain>
    </source>
</reference>
<evidence type="ECO:0000313" key="2">
    <source>
        <dbReference type="Proteomes" id="UP000835052"/>
    </source>
</evidence>
<organism evidence="1 2">
    <name type="scientific">Caenorhabditis auriculariae</name>
    <dbReference type="NCBI Taxonomy" id="2777116"/>
    <lineage>
        <taxon>Eukaryota</taxon>
        <taxon>Metazoa</taxon>
        <taxon>Ecdysozoa</taxon>
        <taxon>Nematoda</taxon>
        <taxon>Chromadorea</taxon>
        <taxon>Rhabditida</taxon>
        <taxon>Rhabditina</taxon>
        <taxon>Rhabditomorpha</taxon>
        <taxon>Rhabditoidea</taxon>
        <taxon>Rhabditidae</taxon>
        <taxon>Peloderinae</taxon>
        <taxon>Caenorhabditis</taxon>
    </lineage>
</organism>
<sequence>MYGSRKCLFLARIDYGLWKLPPDQGADHLGTPCTLTEDDIDWIRGEVSLKDCFWVALPSVPLFVPHTVLKYYKHLISSRLKLSNHQSAGKWIYDRIEDEQIQQSSSAMRWFSPTKIEDVND</sequence>
<dbReference type="AlphaFoldDB" id="A0A8S1HR61"/>
<name>A0A8S1HR61_9PELO</name>
<gene>
    <name evidence="1" type="ORF">CAUJ_LOCUS15072</name>
</gene>
<proteinExistence type="predicted"/>
<evidence type="ECO:0000313" key="1">
    <source>
        <dbReference type="EMBL" id="CAD6199168.1"/>
    </source>
</evidence>
<dbReference type="EMBL" id="CAJGYM010000159">
    <property type="protein sequence ID" value="CAD6199168.1"/>
    <property type="molecule type" value="Genomic_DNA"/>
</dbReference>
<comment type="caution">
    <text evidence="1">The sequence shown here is derived from an EMBL/GenBank/DDBJ whole genome shotgun (WGS) entry which is preliminary data.</text>
</comment>
<accession>A0A8S1HR61</accession>
<protein>
    <submittedName>
        <fullName evidence="1">Uncharacterized protein</fullName>
    </submittedName>
</protein>
<dbReference type="Proteomes" id="UP000835052">
    <property type="component" value="Unassembled WGS sequence"/>
</dbReference>